<feature type="region of interest" description="Disordered" evidence="1">
    <location>
        <begin position="352"/>
        <end position="375"/>
    </location>
</feature>
<comment type="caution">
    <text evidence="2">The sequence shown here is derived from an EMBL/GenBank/DDBJ whole genome shotgun (WGS) entry which is preliminary data.</text>
</comment>
<sequence length="375" mass="41651">MPPTAHIAEAAISTQNKHDKHRRGDPPNIAHRQIVVFRGHAPPGNRPAAVGVNALGTAGNKPGAERCQKRLDATGEDKKSIYQAYHHTAQQGAQHRHLPGKLPGFERNQRQHGAKVDSHADGEIDRPGTDNQRHRQRHNQQNGAALEQIAPVIQPQNPRATARPVVFSRTHRPEALPPEQKKLSLFIGPFLLQGRSRQHHENQHAFDSAYPENIHPQQSQAVRQGVHQDSPQQCPPNGDHAAARKRRAKEGSQHRFHQQWRSGSAGAARALCEQREDSQARRNGGDKPGRENKPGYVKPGHLGHIFAAARRLQMLAKAGVMQHKLEANEHQQQINQRIRNTQYATVAKRHHHRVTDADPALPGKQVGQAGKGHRG</sequence>
<feature type="region of interest" description="Disordered" evidence="1">
    <location>
        <begin position="87"/>
        <end position="143"/>
    </location>
</feature>
<feature type="compositionally biased region" description="Basic residues" evidence="1">
    <location>
        <begin position="243"/>
        <end position="258"/>
    </location>
</feature>
<reference evidence="2 3" key="1">
    <citation type="submission" date="2012-10" db="EMBL/GenBank/DDBJ databases">
        <title>Genome sequencing and analysis of entomopathogenic fungi Beauveria bassiana D1-5.</title>
        <authorList>
            <person name="Li Q."/>
            <person name="Wang L."/>
            <person name="Zhang Z."/>
            <person name="Wang Q."/>
            <person name="Ren J."/>
            <person name="Wang M."/>
            <person name="Xu W."/>
            <person name="Wang J."/>
            <person name="Lu Y."/>
            <person name="Du Q."/>
            <person name="Sun Z."/>
        </authorList>
    </citation>
    <scope>NUCLEOTIDE SEQUENCE [LARGE SCALE GENOMIC DNA]</scope>
    <source>
        <strain evidence="2 3">D1-5</strain>
    </source>
</reference>
<gene>
    <name evidence="2" type="ORF">BBAD15_g2815</name>
</gene>
<feature type="compositionally biased region" description="Basic and acidic residues" evidence="1">
    <location>
        <begin position="272"/>
        <end position="293"/>
    </location>
</feature>
<dbReference type="Proteomes" id="UP000030106">
    <property type="component" value="Unassembled WGS sequence"/>
</dbReference>
<evidence type="ECO:0000313" key="2">
    <source>
        <dbReference type="EMBL" id="KGQ11455.1"/>
    </source>
</evidence>
<organism evidence="2 3">
    <name type="scientific">Beauveria bassiana D1-5</name>
    <dbReference type="NCBI Taxonomy" id="1245745"/>
    <lineage>
        <taxon>Eukaryota</taxon>
        <taxon>Fungi</taxon>
        <taxon>Dikarya</taxon>
        <taxon>Ascomycota</taxon>
        <taxon>Pezizomycotina</taxon>
        <taxon>Sordariomycetes</taxon>
        <taxon>Hypocreomycetidae</taxon>
        <taxon>Hypocreales</taxon>
        <taxon>Cordycipitaceae</taxon>
        <taxon>Beauveria</taxon>
    </lineage>
</organism>
<dbReference type="EMBL" id="ANFO01000216">
    <property type="protein sequence ID" value="KGQ11455.1"/>
    <property type="molecule type" value="Genomic_DNA"/>
</dbReference>
<name>A0A0A2VZ48_BEABA</name>
<protein>
    <submittedName>
        <fullName evidence="2">Uncharacterized protein</fullName>
    </submittedName>
</protein>
<feature type="region of interest" description="Disordered" evidence="1">
    <location>
        <begin position="218"/>
        <end position="299"/>
    </location>
</feature>
<evidence type="ECO:0000256" key="1">
    <source>
        <dbReference type="SAM" id="MobiDB-lite"/>
    </source>
</evidence>
<accession>A0A0A2VZ48</accession>
<dbReference type="HOGENOM" id="CLU_737671_0_0_1"/>
<feature type="compositionally biased region" description="Basic and acidic residues" evidence="1">
    <location>
        <begin position="114"/>
        <end position="133"/>
    </location>
</feature>
<dbReference type="AlphaFoldDB" id="A0A0A2VZ48"/>
<evidence type="ECO:0000313" key="3">
    <source>
        <dbReference type="Proteomes" id="UP000030106"/>
    </source>
</evidence>
<feature type="compositionally biased region" description="Polar residues" evidence="1">
    <location>
        <begin position="218"/>
        <end position="232"/>
    </location>
</feature>
<proteinExistence type="predicted"/>